<dbReference type="OrthoDB" id="125856at2759"/>
<dbReference type="GO" id="GO:0000145">
    <property type="term" value="C:exocyst"/>
    <property type="evidence" value="ECO:0007669"/>
    <property type="project" value="TreeGrafter"/>
</dbReference>
<evidence type="ECO:0000256" key="7">
    <source>
        <dbReference type="SAM" id="Coils"/>
    </source>
</evidence>
<dbReference type="Pfam" id="PF07393">
    <property type="entry name" value="Sec10_HB"/>
    <property type="match status" value="3"/>
</dbReference>
<reference evidence="10" key="1">
    <citation type="submission" date="2020-10" db="EMBL/GenBank/DDBJ databases">
        <title>Feather gene expression reveals the developmental basis of iridescence in African starlings.</title>
        <authorList>
            <person name="Rubenstein D.R."/>
        </authorList>
    </citation>
    <scope>NUCLEOTIDE SEQUENCE</scope>
    <source>
        <strain evidence="10">SS15</strain>
        <tissue evidence="10">Liver</tissue>
    </source>
</reference>
<evidence type="ECO:0000256" key="4">
    <source>
        <dbReference type="ARBA" id="ARBA00022483"/>
    </source>
</evidence>
<gene>
    <name evidence="11" type="ORF">IHE44_0013564</name>
    <name evidence="10" type="ORF">IHE44_005666</name>
</gene>
<dbReference type="EMBL" id="JADDUC010000211">
    <property type="protein sequence ID" value="KAG0115650.1"/>
    <property type="molecule type" value="Genomic_DNA"/>
</dbReference>
<reference evidence="11" key="3">
    <citation type="submission" date="2022-01" db="EMBL/GenBank/DDBJ databases">
        <authorList>
            <person name="Rubenstein D.R."/>
        </authorList>
    </citation>
    <scope>NUCLEOTIDE SEQUENCE</scope>
    <source>
        <strain evidence="11">SS15</strain>
        <tissue evidence="11">Liver</tissue>
    </source>
</reference>
<dbReference type="GO" id="GO:0006893">
    <property type="term" value="P:Golgi to plasma membrane transport"/>
    <property type="evidence" value="ECO:0007669"/>
    <property type="project" value="TreeGrafter"/>
</dbReference>
<keyword evidence="5 7" id="KW-0175">Coiled coil</keyword>
<dbReference type="Proteomes" id="UP000618051">
    <property type="component" value="Unassembled WGS sequence"/>
</dbReference>
<evidence type="ECO:0000313" key="11">
    <source>
        <dbReference type="EMBL" id="KAI1237488.1"/>
    </source>
</evidence>
<dbReference type="AlphaFoldDB" id="A0A835TRJ2"/>
<evidence type="ECO:0000313" key="12">
    <source>
        <dbReference type="Proteomes" id="UP000618051"/>
    </source>
</evidence>
<evidence type="ECO:0000256" key="6">
    <source>
        <dbReference type="ARBA" id="ARBA00031471"/>
    </source>
</evidence>
<dbReference type="InterPro" id="IPR009976">
    <property type="entry name" value="Sec10-like"/>
</dbReference>
<feature type="coiled-coil region" evidence="7">
    <location>
        <begin position="42"/>
        <end position="80"/>
    </location>
</feature>
<protein>
    <recommendedName>
        <fullName evidence="2">Exocyst complex component 5</fullName>
    </recommendedName>
    <alternativeName>
        <fullName evidence="6">Exocyst complex component Sec10</fullName>
    </alternativeName>
</protein>
<evidence type="ECO:0000313" key="10">
    <source>
        <dbReference type="EMBL" id="KAG0115650.1"/>
    </source>
</evidence>
<dbReference type="Pfam" id="PF20667">
    <property type="entry name" value="Sec10_N"/>
    <property type="match status" value="1"/>
</dbReference>
<evidence type="ECO:0000256" key="2">
    <source>
        <dbReference type="ARBA" id="ARBA00017524"/>
    </source>
</evidence>
<dbReference type="PANTHER" id="PTHR12100:SF0">
    <property type="entry name" value="EXOCYST COMPLEX COMPONENT 5"/>
    <property type="match status" value="1"/>
</dbReference>
<dbReference type="InterPro" id="IPR048627">
    <property type="entry name" value="Sec10_HB"/>
</dbReference>
<keyword evidence="3" id="KW-0813">Transport</keyword>
<feature type="domain" description="Exocyst complex component Sec10 N-terminal" evidence="9">
    <location>
        <begin position="31"/>
        <end position="139"/>
    </location>
</feature>
<feature type="domain" description="Exocyst complex component Sec10-like alpha-helical bundle" evidence="8">
    <location>
        <begin position="221"/>
        <end position="515"/>
    </location>
</feature>
<evidence type="ECO:0000256" key="1">
    <source>
        <dbReference type="ARBA" id="ARBA00006572"/>
    </source>
</evidence>
<comment type="similarity">
    <text evidence="1">Belongs to the SEC10 family.</text>
</comment>
<keyword evidence="12" id="KW-1185">Reference proteome</keyword>
<reference evidence="11 12" key="2">
    <citation type="journal article" date="2021" name="J. Hered.">
        <title>Feather Gene Expression Elucidates the Developmental Basis of Plumage Iridescence in African Starlings.</title>
        <authorList>
            <person name="Rubenstein D.R."/>
            <person name="Corvelo A."/>
            <person name="MacManes M.D."/>
            <person name="Maia R."/>
            <person name="Narzisi G."/>
            <person name="Rousaki A."/>
            <person name="Vandenabeele P."/>
            <person name="Shawkey M.D."/>
            <person name="Solomon J."/>
        </authorList>
    </citation>
    <scope>NUCLEOTIDE SEQUENCE [LARGE SCALE GENOMIC DNA]</scope>
    <source>
        <strain evidence="11">SS15</strain>
    </source>
</reference>
<evidence type="ECO:0000256" key="3">
    <source>
        <dbReference type="ARBA" id="ARBA00022448"/>
    </source>
</evidence>
<feature type="domain" description="Exocyst complex component Sec10-like alpha-helical bundle" evidence="8">
    <location>
        <begin position="516"/>
        <end position="647"/>
    </location>
</feature>
<organism evidence="10">
    <name type="scientific">Lamprotornis superbus</name>
    <dbReference type="NCBI Taxonomy" id="245042"/>
    <lineage>
        <taxon>Eukaryota</taxon>
        <taxon>Metazoa</taxon>
        <taxon>Chordata</taxon>
        <taxon>Craniata</taxon>
        <taxon>Vertebrata</taxon>
        <taxon>Euteleostomi</taxon>
        <taxon>Archelosauria</taxon>
        <taxon>Archosauria</taxon>
        <taxon>Dinosauria</taxon>
        <taxon>Saurischia</taxon>
        <taxon>Theropoda</taxon>
        <taxon>Coelurosauria</taxon>
        <taxon>Aves</taxon>
        <taxon>Neognathae</taxon>
        <taxon>Neoaves</taxon>
        <taxon>Telluraves</taxon>
        <taxon>Australaves</taxon>
        <taxon>Passeriformes</taxon>
        <taxon>Sturnidae</taxon>
        <taxon>Lamprotornis</taxon>
    </lineage>
</organism>
<dbReference type="GO" id="GO:0006887">
    <property type="term" value="P:exocytosis"/>
    <property type="evidence" value="ECO:0007669"/>
    <property type="project" value="UniProtKB-KW"/>
</dbReference>
<keyword evidence="4" id="KW-0268">Exocytosis</keyword>
<sequence>MTEPFVADEYIERLAWRTPGGGSRGGEAFDPKRLLEEFVNHIQELQVMDERIQRKVEKLEQQCQKEAKEFAKKVQELQKSNQVAFQHFQELDEHISYVATKVCHLGDQLEGVNTPRQRAVEAQKLMKYFNEFLDGELKSDVFTNSEKIKEAADIIQKLHLIAQELPFDRFSEVKSKIASKYHDLECQLIQEFTSAQRRGEISRMREVAAVLLHFKGAFLRNDVFEDAAILCQRVNKQVGEIFSNPETVLAKLIQNIFEVKLQSYVKDQLEEHRKSDAEQYLKNLYDLYTRTTNLSSKLMEFNLGTDKQTFLSKLIKAIFISYLENYIEVEIGYLKSRSAMILQRYYDSKNHQKRSIGTGGIQDLKERLRQRTNLPLGPSIDTHGETFLSQEVVVNLLQETKQAFERCHRLSDPSDLPKNAFRIFSMLVEFLCTEHIDYALETGLAGIPSSDSKNANLYFLDVVHQANTIFHLFDKQFNDHLMPLISSSPKLSECLQKKKDIIEQMEVKLDMGIDRQACVKVCSYVRKQVEKIRNSMDGKNVDTVLMEFGVRFHRLIYEHLQQYSYSCMGGMLAICDVAEYRKCAKDFKIALVLQLFDTLHALCNLLVVAPDNLKQVCSGEQLANLDKNILHSFVQLRVDYRSSREDKAATSSLLEDNRKWVVIFWMLNYVDSKGKWNRASSVIEQDCRRHHSYSALPHKTELEPKEAEVEQLPRHACTPAGPWQGRAGPLSLVSPWSSSACRSGSCRLLCSGLGARLTPSELCCNLDNLQMPSICGFEFPCLATQEATASRASMIELNGGDLNWMLILQKDMETLMALEPPREGIFCGDDIIQLLWTLKAEIFCIQWPTDMMLMAGCEVQEKMFGDDNLDYKNRDGLVMSHKCDLHSIPRHFSRLCWLVGNRRLGDISREGGHFHAMYLSSPEVDGGSKIWEGSMIKDAEGRIPVSWALWTRPQTEIPISLAALYLLKWEDLSWMRHLAQPVTLERISDTPLTPLDTSGQLFPVLVMGREKLSHGSFHAELFPSIFPSSLEMHQPRPHQEELGRLKAHSAGKKVTVTRLEIPFMQFSSNYAKGQCSQQRGPVFPVGCWEAPALSGQDGLACSTKTAPLHSDLWERSLAPCQPRRSDWIKHTAQGRGGGQACLVIPPPFDAQRQKPLGRCK</sequence>
<evidence type="ECO:0000259" key="9">
    <source>
        <dbReference type="Pfam" id="PF20667"/>
    </source>
</evidence>
<proteinExistence type="inferred from homology"/>
<dbReference type="PANTHER" id="PTHR12100">
    <property type="entry name" value="SEC10"/>
    <property type="match status" value="1"/>
</dbReference>
<evidence type="ECO:0000259" key="8">
    <source>
        <dbReference type="Pfam" id="PF07393"/>
    </source>
</evidence>
<feature type="domain" description="Exocyst complex component Sec10-like alpha-helical bundle" evidence="8">
    <location>
        <begin position="150"/>
        <end position="216"/>
    </location>
</feature>
<comment type="caution">
    <text evidence="10">The sequence shown here is derived from an EMBL/GenBank/DDBJ whole genome shotgun (WGS) entry which is preliminary data.</text>
</comment>
<evidence type="ECO:0000256" key="5">
    <source>
        <dbReference type="ARBA" id="ARBA00023054"/>
    </source>
</evidence>
<name>A0A835TRJ2_9PASS</name>
<accession>A0A835TRJ2</accession>
<dbReference type="InterPro" id="IPR048625">
    <property type="entry name" value="Sec10_N"/>
</dbReference>
<dbReference type="EMBL" id="JADDUC020000007">
    <property type="protein sequence ID" value="KAI1237488.1"/>
    <property type="molecule type" value="Genomic_DNA"/>
</dbReference>